<name>A0A1V6YZK7_PENNA</name>
<evidence type="ECO:0000313" key="5">
    <source>
        <dbReference type="EMBL" id="OQE92875.1"/>
    </source>
</evidence>
<feature type="domain" description="RRM" evidence="4">
    <location>
        <begin position="537"/>
        <end position="621"/>
    </location>
</feature>
<sequence>MRAMSRSKNIKPFVYSPPTNSCFFLLRSSSTVPLASLLPNIPPSPSCFAPRNSLALLNMEKLSPTRGSPSEQLTAFNPMGYEAFAHRTNPEPFTGMATIRPTGDPFAGWLNDGTSRVLPYASTASSGNRTTESQCSSVSPQVARTANSVRTSIGPFQYSSVSPHLSPTTSGPGGMRYSPSHAQASRSLEQMQYSPRSSTHRQTHLGASQYPLSPIQTGIANARYSPSREDISYEYSPTPDFISSLFATTRDPLAATSTNALTHISPDHQAGRATGTTNLPSLSGGSQDVTEKHRSFIVHQVPTNTPQRSIVMMFPINDYPSIEDVCLKHIEARGVFSISFGDIREAVRAMKQIRLTRPSWRVFAASYEEIANFNRIAGSAPSASVPQDGVFLLSVYTIPSQWLMEPMEDIVKHVLASLGSLRSCNLIENGTNMSRYQVEYFNKRHAAYAFSCLGGFKLDSLRFNVSICAEEDIPTPSHLRNTSFGSPQSPLTPYHLVSKENEVEEKIDISPASETGQTSAEHAIDLDRIRQGLDVRSTVMIRNIPNKITSDQLKSILDESSYGKYDFLYLRMDFTHRCNVGYAFMNFGDAIDIIDLVHAREGKTWPDCISEKRAEVSYATLQGKEALVNKFRNSNVMTRPHEERPRLFHIDGPRAGSEAAFPGPNDASKLRRSVASTTQQGLFAPRNRAPTTPRTNRTRPQSQSFSQTPRGRQSVRTPRHSGGRSVQHAPGEFASMQEEDRQFISRRN</sequence>
<dbReference type="AlphaFoldDB" id="A0A1V6YZK7"/>
<feature type="compositionally biased region" description="Basic and acidic residues" evidence="3">
    <location>
        <begin position="639"/>
        <end position="652"/>
    </location>
</feature>
<dbReference type="Proteomes" id="UP000191691">
    <property type="component" value="Unassembled WGS sequence"/>
</dbReference>
<gene>
    <name evidence="5" type="ORF">PENNAL_c0006G08645</name>
</gene>
<comment type="caution">
    <text evidence="5">The sequence shown here is derived from an EMBL/GenBank/DDBJ whole genome shotgun (WGS) entry which is preliminary data.</text>
</comment>
<dbReference type="EMBL" id="MOOB01000006">
    <property type="protein sequence ID" value="OQE92875.1"/>
    <property type="molecule type" value="Genomic_DNA"/>
</dbReference>
<proteinExistence type="predicted"/>
<feature type="region of interest" description="Disordered" evidence="3">
    <location>
        <begin position="159"/>
        <end position="180"/>
    </location>
</feature>
<feature type="region of interest" description="Disordered" evidence="3">
    <location>
        <begin position="265"/>
        <end position="286"/>
    </location>
</feature>
<organism evidence="5 6">
    <name type="scientific">Penicillium nalgiovense</name>
    <dbReference type="NCBI Taxonomy" id="60175"/>
    <lineage>
        <taxon>Eukaryota</taxon>
        <taxon>Fungi</taxon>
        <taxon>Dikarya</taxon>
        <taxon>Ascomycota</taxon>
        <taxon>Pezizomycotina</taxon>
        <taxon>Eurotiomycetes</taxon>
        <taxon>Eurotiomycetidae</taxon>
        <taxon>Eurotiales</taxon>
        <taxon>Aspergillaceae</taxon>
        <taxon>Penicillium</taxon>
    </lineage>
</organism>
<evidence type="ECO:0000259" key="4">
    <source>
        <dbReference type="PROSITE" id="PS50102"/>
    </source>
</evidence>
<feature type="region of interest" description="Disordered" evidence="3">
    <location>
        <begin position="637"/>
        <end position="748"/>
    </location>
</feature>
<dbReference type="SUPFAM" id="SSF54928">
    <property type="entry name" value="RNA-binding domain, RBD"/>
    <property type="match status" value="1"/>
</dbReference>
<accession>A0A1V6YZK7</accession>
<keyword evidence="1 2" id="KW-0694">RNA-binding</keyword>
<dbReference type="InterPro" id="IPR007201">
    <property type="entry name" value="Mei2-like_Rrm_C"/>
</dbReference>
<dbReference type="OMA" id="RYQVEYF"/>
<feature type="compositionally biased region" description="Polar residues" evidence="3">
    <location>
        <begin position="274"/>
        <end position="286"/>
    </location>
</feature>
<evidence type="ECO:0000256" key="3">
    <source>
        <dbReference type="SAM" id="MobiDB-lite"/>
    </source>
</evidence>
<dbReference type="InterPro" id="IPR000504">
    <property type="entry name" value="RRM_dom"/>
</dbReference>
<dbReference type="InterPro" id="IPR035979">
    <property type="entry name" value="RBD_domain_sf"/>
</dbReference>
<dbReference type="Pfam" id="PF04059">
    <property type="entry name" value="RRM_2"/>
    <property type="match status" value="1"/>
</dbReference>
<feature type="compositionally biased region" description="Low complexity" evidence="3">
    <location>
        <begin position="684"/>
        <end position="700"/>
    </location>
</feature>
<reference evidence="6" key="1">
    <citation type="journal article" date="2017" name="Nat. Microbiol.">
        <title>Global analysis of biosynthetic gene clusters reveals vast potential of secondary metabolite production in Penicillium species.</title>
        <authorList>
            <person name="Nielsen J.C."/>
            <person name="Grijseels S."/>
            <person name="Prigent S."/>
            <person name="Ji B."/>
            <person name="Dainat J."/>
            <person name="Nielsen K.F."/>
            <person name="Frisvad J.C."/>
            <person name="Workman M."/>
            <person name="Nielsen J."/>
        </authorList>
    </citation>
    <scope>NUCLEOTIDE SEQUENCE [LARGE SCALE GENOMIC DNA]</scope>
    <source>
        <strain evidence="6">IBT 13039</strain>
    </source>
</reference>
<dbReference type="PANTHER" id="PTHR23189">
    <property type="entry name" value="RNA RECOGNITION MOTIF-CONTAINING"/>
    <property type="match status" value="1"/>
</dbReference>
<feature type="compositionally biased region" description="Polar residues" evidence="3">
    <location>
        <begin position="701"/>
        <end position="716"/>
    </location>
</feature>
<dbReference type="GO" id="GO:0003723">
    <property type="term" value="F:RNA binding"/>
    <property type="evidence" value="ECO:0007669"/>
    <property type="project" value="UniProtKB-UniRule"/>
</dbReference>
<evidence type="ECO:0000256" key="1">
    <source>
        <dbReference type="ARBA" id="ARBA00022884"/>
    </source>
</evidence>
<feature type="compositionally biased region" description="Polar residues" evidence="3">
    <location>
        <begin position="159"/>
        <end position="170"/>
    </location>
</feature>
<feature type="region of interest" description="Disordered" evidence="3">
    <location>
        <begin position="122"/>
        <end position="142"/>
    </location>
</feature>
<protein>
    <recommendedName>
        <fullName evidence="4">RRM domain-containing protein</fullName>
    </recommendedName>
</protein>
<feature type="compositionally biased region" description="Basic and acidic residues" evidence="3">
    <location>
        <begin position="738"/>
        <end position="748"/>
    </location>
</feature>
<evidence type="ECO:0000256" key="2">
    <source>
        <dbReference type="PROSITE-ProRule" id="PRU00176"/>
    </source>
</evidence>
<dbReference type="STRING" id="60175.A0A1V6YZK7"/>
<keyword evidence="6" id="KW-1185">Reference proteome</keyword>
<evidence type="ECO:0000313" key="6">
    <source>
        <dbReference type="Proteomes" id="UP000191691"/>
    </source>
</evidence>
<dbReference type="PROSITE" id="PS50102">
    <property type="entry name" value="RRM"/>
    <property type="match status" value="1"/>
</dbReference>